<comment type="similarity">
    <text evidence="1">Belongs to the folylpolyglutamate synthase family.</text>
</comment>
<dbReference type="Gene3D" id="3.40.1190.10">
    <property type="entry name" value="Mur-like, catalytic domain"/>
    <property type="match status" value="1"/>
</dbReference>
<keyword evidence="6" id="KW-0460">Magnesium</keyword>
<gene>
    <name evidence="8" type="ORF">EJ06DRAFT_540570</name>
</gene>
<evidence type="ECO:0000256" key="6">
    <source>
        <dbReference type="ARBA" id="ARBA00022842"/>
    </source>
</evidence>
<accession>A0A6G1IB55</accession>
<dbReference type="GO" id="GO:0005829">
    <property type="term" value="C:cytosol"/>
    <property type="evidence" value="ECO:0007669"/>
    <property type="project" value="TreeGrafter"/>
</dbReference>
<reference evidence="8" key="1">
    <citation type="journal article" date="2020" name="Stud. Mycol.">
        <title>101 Dothideomycetes genomes: a test case for predicting lifestyles and emergence of pathogens.</title>
        <authorList>
            <person name="Haridas S."/>
            <person name="Albert R."/>
            <person name="Binder M."/>
            <person name="Bloem J."/>
            <person name="Labutti K."/>
            <person name="Salamov A."/>
            <person name="Andreopoulos B."/>
            <person name="Baker S."/>
            <person name="Barry K."/>
            <person name="Bills G."/>
            <person name="Bluhm B."/>
            <person name="Cannon C."/>
            <person name="Castanera R."/>
            <person name="Culley D."/>
            <person name="Daum C."/>
            <person name="Ezra D."/>
            <person name="Gonzalez J."/>
            <person name="Henrissat B."/>
            <person name="Kuo A."/>
            <person name="Liang C."/>
            <person name="Lipzen A."/>
            <person name="Lutzoni F."/>
            <person name="Magnuson J."/>
            <person name="Mondo S."/>
            <person name="Nolan M."/>
            <person name="Ohm R."/>
            <person name="Pangilinan J."/>
            <person name="Park H.-J."/>
            <person name="Ramirez L."/>
            <person name="Alfaro M."/>
            <person name="Sun H."/>
            <person name="Tritt A."/>
            <person name="Yoshinaga Y."/>
            <person name="Zwiers L.-H."/>
            <person name="Turgeon B."/>
            <person name="Goodwin S."/>
            <person name="Spatafora J."/>
            <person name="Crous P."/>
            <person name="Grigoriev I."/>
        </authorList>
    </citation>
    <scope>NUCLEOTIDE SEQUENCE</scope>
    <source>
        <strain evidence="8">CBS 262.69</strain>
    </source>
</reference>
<dbReference type="GO" id="GO:0004326">
    <property type="term" value="F:tetrahydrofolylpolyglutamate synthase activity"/>
    <property type="evidence" value="ECO:0007669"/>
    <property type="project" value="InterPro"/>
</dbReference>
<dbReference type="GO" id="GO:0005739">
    <property type="term" value="C:mitochondrion"/>
    <property type="evidence" value="ECO:0007669"/>
    <property type="project" value="TreeGrafter"/>
</dbReference>
<evidence type="ECO:0000256" key="2">
    <source>
        <dbReference type="ARBA" id="ARBA00022598"/>
    </source>
</evidence>
<keyword evidence="9" id="KW-1185">Reference proteome</keyword>
<evidence type="ECO:0000256" key="3">
    <source>
        <dbReference type="ARBA" id="ARBA00022723"/>
    </source>
</evidence>
<evidence type="ECO:0000256" key="4">
    <source>
        <dbReference type="ARBA" id="ARBA00022741"/>
    </source>
</evidence>
<dbReference type="AlphaFoldDB" id="A0A6G1IB55"/>
<evidence type="ECO:0000313" key="9">
    <source>
        <dbReference type="Proteomes" id="UP000799640"/>
    </source>
</evidence>
<evidence type="ECO:0000259" key="7">
    <source>
        <dbReference type="Pfam" id="PF02875"/>
    </source>
</evidence>
<keyword evidence="5" id="KW-0067">ATP-binding</keyword>
<sequence length="425" mass="45065">MIQLGLARAARLFQPNPQPWKAIHVAGTNGKGSTCAYISALLHASGVRCGRFTSPHLIDKWDCITIAEKPVSRALFEAAEADIRALNAREGVGATEFELLTATAFSIFTSEAVDVGVVEVGLGGRLDATNVLKHKSATVIARIGLDHTGILGNDLATIAREKCGIFAPKVPVIYNGSNEPEVVSVIKECAAAVDAGPLIRCTKLPRLGLQTYPKFHKAVRARRQQRLAISCAFQAAKVVLDQLDSTPPNNVIVRAIVSTSFPGRMQMVDLAPLLGRPIIALVDGAHNEQAAQALDYALVGELRELYTGRLRWVIGASAGKDLAAIAGHLLRCNDAVAAVEFGSVDGMPWVQPMKADDVAATIDGLDQGVTVQVFGTDVKAALDWAAGDGSVPVVVTGSLYLVGDVLRLLRDAGFTVKAQKGRERA</sequence>
<evidence type="ECO:0000313" key="8">
    <source>
        <dbReference type="EMBL" id="KAF2405215.1"/>
    </source>
</evidence>
<dbReference type="InterPro" id="IPR018109">
    <property type="entry name" value="Folylpolyglutamate_synth_CS"/>
</dbReference>
<dbReference type="SUPFAM" id="SSF53623">
    <property type="entry name" value="MurD-like peptide ligases, catalytic domain"/>
    <property type="match status" value="1"/>
</dbReference>
<dbReference type="InterPro" id="IPR004101">
    <property type="entry name" value="Mur_ligase_C"/>
</dbReference>
<evidence type="ECO:0000256" key="5">
    <source>
        <dbReference type="ARBA" id="ARBA00022840"/>
    </source>
</evidence>
<dbReference type="GO" id="GO:0046872">
    <property type="term" value="F:metal ion binding"/>
    <property type="evidence" value="ECO:0007669"/>
    <property type="project" value="UniProtKB-KW"/>
</dbReference>
<dbReference type="SUPFAM" id="SSF53244">
    <property type="entry name" value="MurD-like peptide ligases, peptide-binding domain"/>
    <property type="match status" value="1"/>
</dbReference>
<dbReference type="EMBL" id="ML996687">
    <property type="protein sequence ID" value="KAF2405215.1"/>
    <property type="molecule type" value="Genomic_DNA"/>
</dbReference>
<dbReference type="GO" id="GO:0008841">
    <property type="term" value="F:dihydrofolate synthase activity"/>
    <property type="evidence" value="ECO:0007669"/>
    <property type="project" value="TreeGrafter"/>
</dbReference>
<dbReference type="InterPro" id="IPR036565">
    <property type="entry name" value="Mur-like_cat_sf"/>
</dbReference>
<feature type="domain" description="Mur ligase C-terminal" evidence="7">
    <location>
        <begin position="263"/>
        <end position="397"/>
    </location>
</feature>
<dbReference type="OrthoDB" id="5212574at2759"/>
<dbReference type="PANTHER" id="PTHR11136">
    <property type="entry name" value="FOLYLPOLYGLUTAMATE SYNTHASE-RELATED"/>
    <property type="match status" value="1"/>
</dbReference>
<dbReference type="PANTHER" id="PTHR11136:SF0">
    <property type="entry name" value="DIHYDROFOLATE SYNTHETASE-RELATED"/>
    <property type="match status" value="1"/>
</dbReference>
<dbReference type="GO" id="GO:0005524">
    <property type="term" value="F:ATP binding"/>
    <property type="evidence" value="ECO:0007669"/>
    <property type="project" value="UniProtKB-KW"/>
</dbReference>
<dbReference type="Gene3D" id="3.90.190.20">
    <property type="entry name" value="Mur ligase, C-terminal domain"/>
    <property type="match status" value="1"/>
</dbReference>
<dbReference type="InterPro" id="IPR001645">
    <property type="entry name" value="Folylpolyglutamate_synth"/>
</dbReference>
<name>A0A6G1IB55_9PEZI</name>
<dbReference type="PROSITE" id="PS01012">
    <property type="entry name" value="FOLYLPOLYGLU_SYNT_2"/>
    <property type="match status" value="1"/>
</dbReference>
<dbReference type="Pfam" id="PF02875">
    <property type="entry name" value="Mur_ligase_C"/>
    <property type="match status" value="1"/>
</dbReference>
<dbReference type="UniPathway" id="UPA00850"/>
<proteinExistence type="inferred from homology"/>
<keyword evidence="2" id="KW-0436">Ligase</keyword>
<organism evidence="8 9">
    <name type="scientific">Trichodelitschia bisporula</name>
    <dbReference type="NCBI Taxonomy" id="703511"/>
    <lineage>
        <taxon>Eukaryota</taxon>
        <taxon>Fungi</taxon>
        <taxon>Dikarya</taxon>
        <taxon>Ascomycota</taxon>
        <taxon>Pezizomycotina</taxon>
        <taxon>Dothideomycetes</taxon>
        <taxon>Dothideomycetes incertae sedis</taxon>
        <taxon>Phaeotrichales</taxon>
        <taxon>Phaeotrichaceae</taxon>
        <taxon>Trichodelitschia</taxon>
    </lineage>
</organism>
<protein>
    <submittedName>
        <fullName evidence="8">Folylpolyglutamate synthase</fullName>
    </submittedName>
</protein>
<keyword evidence="4" id="KW-0547">Nucleotide-binding</keyword>
<dbReference type="Proteomes" id="UP000799640">
    <property type="component" value="Unassembled WGS sequence"/>
</dbReference>
<evidence type="ECO:0000256" key="1">
    <source>
        <dbReference type="ARBA" id="ARBA00008276"/>
    </source>
</evidence>
<keyword evidence="3" id="KW-0479">Metal-binding</keyword>
<dbReference type="InterPro" id="IPR036615">
    <property type="entry name" value="Mur_ligase_C_dom_sf"/>
</dbReference>
<dbReference type="NCBIfam" id="TIGR01499">
    <property type="entry name" value="folC"/>
    <property type="match status" value="1"/>
</dbReference>